<evidence type="ECO:0000313" key="3">
    <source>
        <dbReference type="Proteomes" id="UP000324897"/>
    </source>
</evidence>
<organism evidence="2 3">
    <name type="scientific">Eragrostis curvula</name>
    <name type="common">weeping love grass</name>
    <dbReference type="NCBI Taxonomy" id="38414"/>
    <lineage>
        <taxon>Eukaryota</taxon>
        <taxon>Viridiplantae</taxon>
        <taxon>Streptophyta</taxon>
        <taxon>Embryophyta</taxon>
        <taxon>Tracheophyta</taxon>
        <taxon>Spermatophyta</taxon>
        <taxon>Magnoliopsida</taxon>
        <taxon>Liliopsida</taxon>
        <taxon>Poales</taxon>
        <taxon>Poaceae</taxon>
        <taxon>PACMAD clade</taxon>
        <taxon>Chloridoideae</taxon>
        <taxon>Eragrostideae</taxon>
        <taxon>Eragrostidinae</taxon>
        <taxon>Eragrostis</taxon>
    </lineage>
</organism>
<feature type="region of interest" description="Disordered" evidence="1">
    <location>
        <begin position="130"/>
        <end position="155"/>
    </location>
</feature>
<feature type="non-terminal residue" evidence="2">
    <location>
        <position position="1"/>
    </location>
</feature>
<dbReference type="EMBL" id="RWGY01000013">
    <property type="protein sequence ID" value="TVU26607.1"/>
    <property type="molecule type" value="Genomic_DNA"/>
</dbReference>
<protein>
    <submittedName>
        <fullName evidence="2">Uncharacterized protein</fullName>
    </submittedName>
</protein>
<name>A0A5J9UU33_9POAL</name>
<accession>A0A5J9UU33</accession>
<dbReference type="Proteomes" id="UP000324897">
    <property type="component" value="Chromosome 2"/>
</dbReference>
<keyword evidence="3" id="KW-1185">Reference proteome</keyword>
<evidence type="ECO:0000313" key="2">
    <source>
        <dbReference type="EMBL" id="TVU26607.1"/>
    </source>
</evidence>
<dbReference type="Gramene" id="TVU26607">
    <property type="protein sequence ID" value="TVU26607"/>
    <property type="gene ID" value="EJB05_29161"/>
</dbReference>
<evidence type="ECO:0000256" key="1">
    <source>
        <dbReference type="SAM" id="MobiDB-lite"/>
    </source>
</evidence>
<sequence>MESKVRSSRWPGVWPTPAFMGLIEQLDDTVTLSIRIDQLQPAGVTSDNTTPDMDHPLRMERGLHRDGQKGKVGESATTCPVKQVEMEGDGGAMAGANVETWINLWVDTRHALPCLPALPRLPCLTGAPATRRPATQRHLATHRHPGDPAPAALPRAAPHVPALLPRHKKEDGIDAFLGTHVDEIRAVPFMSQYHNVLSCYSYRDNMDCDALSRPLLKCNMRCC</sequence>
<gene>
    <name evidence="2" type="ORF">EJB05_29161</name>
</gene>
<dbReference type="AlphaFoldDB" id="A0A5J9UU33"/>
<comment type="caution">
    <text evidence="2">The sequence shown here is derived from an EMBL/GenBank/DDBJ whole genome shotgun (WGS) entry which is preliminary data.</text>
</comment>
<proteinExistence type="predicted"/>
<reference evidence="2 3" key="1">
    <citation type="journal article" date="2019" name="Sci. Rep.">
        <title>A high-quality genome of Eragrostis curvula grass provides insights into Poaceae evolution and supports new strategies to enhance forage quality.</title>
        <authorList>
            <person name="Carballo J."/>
            <person name="Santos B.A.C.M."/>
            <person name="Zappacosta D."/>
            <person name="Garbus I."/>
            <person name="Selva J.P."/>
            <person name="Gallo C.A."/>
            <person name="Diaz A."/>
            <person name="Albertini E."/>
            <person name="Caccamo M."/>
            <person name="Echenique V."/>
        </authorList>
    </citation>
    <scope>NUCLEOTIDE SEQUENCE [LARGE SCALE GENOMIC DNA]</scope>
    <source>
        <strain evidence="3">cv. Victoria</strain>
        <tissue evidence="2">Leaf</tissue>
    </source>
</reference>